<dbReference type="SUPFAM" id="SSF52540">
    <property type="entry name" value="P-loop containing nucleoside triphosphate hydrolases"/>
    <property type="match status" value="1"/>
</dbReference>
<reference evidence="2" key="2">
    <citation type="journal article" date="2019" name="Genome Biol. Evol.">
        <title>Day and night: Metabolic profiles and evolutionary relationships of six axenic non-marine cyanobacteria.</title>
        <authorList>
            <person name="Will S.E."/>
            <person name="Henke P."/>
            <person name="Boedeker C."/>
            <person name="Huang S."/>
            <person name="Brinkmann H."/>
            <person name="Rohde M."/>
            <person name="Jarek M."/>
            <person name="Friedl T."/>
            <person name="Seufert S."/>
            <person name="Schumacher M."/>
            <person name="Overmann J."/>
            <person name="Neumann-Schaal M."/>
            <person name="Petersen J."/>
        </authorList>
    </citation>
    <scope>NUCLEOTIDE SEQUENCE [LARGE SCALE GENOMIC DNA]</scope>
    <source>
        <strain evidence="2">PCC 7102</strain>
    </source>
</reference>
<accession>A0A433V8I8</accession>
<dbReference type="PANTHER" id="PTHR13696">
    <property type="entry name" value="P-LOOP CONTAINING NUCLEOSIDE TRIPHOSPHATE HYDROLASE"/>
    <property type="match status" value="1"/>
</dbReference>
<reference evidence="2" key="1">
    <citation type="submission" date="2018-12" db="EMBL/GenBank/DDBJ databases">
        <authorList>
            <person name="Will S."/>
            <person name="Neumann-Schaal M."/>
            <person name="Henke P."/>
        </authorList>
    </citation>
    <scope>NUCLEOTIDE SEQUENCE</scope>
    <source>
        <strain evidence="2">PCC 7102</strain>
    </source>
</reference>
<name>A0A433V8I8_9CYAN</name>
<evidence type="ECO:0000313" key="2">
    <source>
        <dbReference type="EMBL" id="RUT02368.1"/>
    </source>
</evidence>
<evidence type="ECO:0000313" key="3">
    <source>
        <dbReference type="Proteomes" id="UP000271624"/>
    </source>
</evidence>
<organism evidence="2 3">
    <name type="scientific">Dulcicalothrix desertica PCC 7102</name>
    <dbReference type="NCBI Taxonomy" id="232991"/>
    <lineage>
        <taxon>Bacteria</taxon>
        <taxon>Bacillati</taxon>
        <taxon>Cyanobacteriota</taxon>
        <taxon>Cyanophyceae</taxon>
        <taxon>Nostocales</taxon>
        <taxon>Calotrichaceae</taxon>
        <taxon>Dulcicalothrix</taxon>
    </lineage>
</organism>
<dbReference type="Gene3D" id="3.40.50.300">
    <property type="entry name" value="P-loop containing nucleotide triphosphate hydrolases"/>
    <property type="match status" value="1"/>
</dbReference>
<keyword evidence="3" id="KW-1185">Reference proteome</keyword>
<dbReference type="RefSeq" id="WP_127084101.1">
    <property type="nucleotide sequence ID" value="NZ_RSCL01000016.1"/>
</dbReference>
<dbReference type="PANTHER" id="PTHR13696:SF99">
    <property type="entry name" value="COBYRINIC ACID AC-DIAMIDE SYNTHASE"/>
    <property type="match status" value="1"/>
</dbReference>
<dbReference type="Pfam" id="PF01656">
    <property type="entry name" value="CbiA"/>
    <property type="match status" value="1"/>
</dbReference>
<dbReference type="Proteomes" id="UP000271624">
    <property type="component" value="Unassembled WGS sequence"/>
</dbReference>
<gene>
    <name evidence="2" type="ORF">DSM106972_058460</name>
</gene>
<dbReference type="OrthoDB" id="7346657at2"/>
<protein>
    <recommendedName>
        <fullName evidence="1">CobQ/CobB/MinD/ParA nucleotide binding domain-containing protein</fullName>
    </recommendedName>
</protein>
<dbReference type="InterPro" id="IPR002586">
    <property type="entry name" value="CobQ/CobB/MinD/ParA_Nub-bd_dom"/>
</dbReference>
<dbReference type="EMBL" id="RSCL01000016">
    <property type="protein sequence ID" value="RUT02368.1"/>
    <property type="molecule type" value="Genomic_DNA"/>
</dbReference>
<sequence>MKVAILGKGGSGKSTISWLLSEYLSQAKKIRTLAIDADHNMDLSTCLGVNPYEVNYFKDFNDEFRQLANMPQVGMWREYFKSTPVDFTYPQTEKTEKLDKYLTQVNPNLDLIVLGLGDEEIMNSYKCSHALSAPVKHMLPTLSMESGSWLVLDSVAGSDMVNYGLYFAFDCIIAVVEGNINSIKVAKQLCSLIKKQGMKLNFILNKYNAENKLIKDFEREFADLIIGKINTDIALTNCDFSSVGEENLHNLETIFTRIKALPLVKDSYVKLKVFEESKVL</sequence>
<feature type="domain" description="CobQ/CobB/MinD/ParA nucleotide binding" evidence="1">
    <location>
        <begin position="6"/>
        <end position="236"/>
    </location>
</feature>
<dbReference type="InterPro" id="IPR050678">
    <property type="entry name" value="DNA_Partitioning_ATPase"/>
</dbReference>
<dbReference type="AlphaFoldDB" id="A0A433V8I8"/>
<evidence type="ECO:0000259" key="1">
    <source>
        <dbReference type="Pfam" id="PF01656"/>
    </source>
</evidence>
<proteinExistence type="predicted"/>
<dbReference type="InterPro" id="IPR027417">
    <property type="entry name" value="P-loop_NTPase"/>
</dbReference>
<comment type="caution">
    <text evidence="2">The sequence shown here is derived from an EMBL/GenBank/DDBJ whole genome shotgun (WGS) entry which is preliminary data.</text>
</comment>